<comment type="subcellular location">
    <subcellularLocation>
        <location evidence="1">Membrane</location>
        <topology evidence="1">Multi-pass membrane protein</topology>
    </subcellularLocation>
</comment>
<dbReference type="AlphaFoldDB" id="A0A167XXS2"/>
<keyword evidence="6 9" id="KW-1133">Transmembrane helix</keyword>
<feature type="transmembrane region" description="Helical" evidence="9">
    <location>
        <begin position="328"/>
        <end position="350"/>
    </location>
</feature>
<feature type="transmembrane region" description="Helical" evidence="9">
    <location>
        <begin position="458"/>
        <end position="476"/>
    </location>
</feature>
<dbReference type="PANTHER" id="PTHR48022">
    <property type="entry name" value="PLASTIDIC GLUCOSE TRANSPORTER 4"/>
    <property type="match status" value="1"/>
</dbReference>
<feature type="transmembrane region" description="Helical" evidence="9">
    <location>
        <begin position="60"/>
        <end position="86"/>
    </location>
</feature>
<dbReference type="GO" id="GO:0005351">
    <property type="term" value="F:carbohydrate:proton symporter activity"/>
    <property type="evidence" value="ECO:0007669"/>
    <property type="project" value="TreeGrafter"/>
</dbReference>
<evidence type="ECO:0000256" key="7">
    <source>
        <dbReference type="ARBA" id="ARBA00023136"/>
    </source>
</evidence>
<keyword evidence="4" id="KW-0762">Sugar transport</keyword>
<keyword evidence="3 8" id="KW-0813">Transport</keyword>
<evidence type="ECO:0000256" key="1">
    <source>
        <dbReference type="ARBA" id="ARBA00004141"/>
    </source>
</evidence>
<reference evidence="11 12" key="1">
    <citation type="journal article" date="2016" name="Genome Biol. Evol.">
        <title>Divergent and convergent evolution of fungal pathogenicity.</title>
        <authorList>
            <person name="Shang Y."/>
            <person name="Xiao G."/>
            <person name="Zheng P."/>
            <person name="Cen K."/>
            <person name="Zhan S."/>
            <person name="Wang C."/>
        </authorList>
    </citation>
    <scope>NUCLEOTIDE SEQUENCE [LARGE SCALE GENOMIC DNA]</scope>
    <source>
        <strain evidence="11 12">RCEF 264</strain>
    </source>
</reference>
<dbReference type="Pfam" id="PF00083">
    <property type="entry name" value="Sugar_tr"/>
    <property type="match status" value="1"/>
</dbReference>
<feature type="domain" description="Major facilitator superfamily (MFS) profile" evidence="10">
    <location>
        <begin position="63"/>
        <end position="515"/>
    </location>
</feature>
<dbReference type="InterPro" id="IPR036259">
    <property type="entry name" value="MFS_trans_sf"/>
</dbReference>
<proteinExistence type="inferred from homology"/>
<dbReference type="FunFam" id="1.20.1250.20:FF:000254">
    <property type="entry name" value="MAL31p Maltose permease"/>
    <property type="match status" value="1"/>
</dbReference>
<dbReference type="NCBIfam" id="TIGR00879">
    <property type="entry name" value="SP"/>
    <property type="match status" value="1"/>
</dbReference>
<evidence type="ECO:0000256" key="5">
    <source>
        <dbReference type="ARBA" id="ARBA00022692"/>
    </source>
</evidence>
<evidence type="ECO:0000256" key="8">
    <source>
        <dbReference type="RuleBase" id="RU003346"/>
    </source>
</evidence>
<evidence type="ECO:0000256" key="6">
    <source>
        <dbReference type="ARBA" id="ARBA00022989"/>
    </source>
</evidence>
<name>A0A167XXS2_9HYPO</name>
<dbReference type="PROSITE" id="PS00217">
    <property type="entry name" value="SUGAR_TRANSPORT_2"/>
    <property type="match status" value="1"/>
</dbReference>
<keyword evidence="5 9" id="KW-0812">Transmembrane</keyword>
<evidence type="ECO:0000313" key="12">
    <source>
        <dbReference type="Proteomes" id="UP000076874"/>
    </source>
</evidence>
<dbReference type="PANTHER" id="PTHR48022:SF83">
    <property type="entry name" value="MAJOR FACILITATOR SUPERFAMILY (MFS) PROFILE DOMAIN-CONTAINING PROTEIN"/>
    <property type="match status" value="1"/>
</dbReference>
<dbReference type="InterPro" id="IPR005829">
    <property type="entry name" value="Sugar_transporter_CS"/>
</dbReference>
<dbReference type="InterPro" id="IPR050360">
    <property type="entry name" value="MFS_Sugar_Transporters"/>
</dbReference>
<sequence length="554" mass="60268">MGDEKHSPDHLEAGFGSEMAATADTAIMSEAKGITADALAASRGEHEMTLMEAVRTHKSAIFWSMLVSTSIIMEGYDIVLVMSLVAQPEFTQRYGSYTEAAGWQVSGPWQSALNAAPTIGAIFGAFANGYLTHRFGYVRVLLSSLVSIVAFIFLLFFAPSAAVLIVGLILCGIPWGVFATSAPAYASEVCPLALRGYLTVYVNLCWALGQLIAAGVLEGFVNRRDQWAYRIPFGIQWAWPLPLLVALWFAPESPWWLVRQGRLAEAEATLLRLSSGRKTNNAAAGETEEAVRRSVAMLKHTNDMEIAEATGTSYWDCFRGTDLRRTEIACLVFAAQVWCGSSLGGTPVYFFVQAGVSTSNSFKFSCGGLGLASIGTILSWGLLGRFGRRTLYVWGLAALSACMLVVGIVAAAGGNGNTSSYTQAGFVLAWLFIYYITVGPVCYAIVSETSATRLRSKSVCLARIAYYLSQIAGNVIEPELVNPTQANWHGKAGFFWAGTCLVFFVWAFFRLPETKDRTYAELDVLFANKVTARRFSKLTVDPYSSEGGQVREKQ</sequence>
<dbReference type="InterPro" id="IPR005828">
    <property type="entry name" value="MFS_sugar_transport-like"/>
</dbReference>
<feature type="transmembrane region" description="Helical" evidence="9">
    <location>
        <begin position="488"/>
        <end position="509"/>
    </location>
</feature>
<dbReference type="OrthoDB" id="6612291at2759"/>
<evidence type="ECO:0000313" key="11">
    <source>
        <dbReference type="EMBL" id="OAA65551.1"/>
    </source>
</evidence>
<feature type="transmembrane region" description="Helical" evidence="9">
    <location>
        <begin position="391"/>
        <end position="412"/>
    </location>
</feature>
<comment type="similarity">
    <text evidence="2 8">Belongs to the major facilitator superfamily. Sugar transporter (TC 2.A.1.1) family.</text>
</comment>
<comment type="caution">
    <text evidence="11">The sequence shown here is derived from an EMBL/GenBank/DDBJ whole genome shotgun (WGS) entry which is preliminary data.</text>
</comment>
<evidence type="ECO:0000256" key="3">
    <source>
        <dbReference type="ARBA" id="ARBA00022448"/>
    </source>
</evidence>
<feature type="transmembrane region" description="Helical" evidence="9">
    <location>
        <begin position="198"/>
        <end position="221"/>
    </location>
</feature>
<feature type="transmembrane region" description="Helical" evidence="9">
    <location>
        <begin position="424"/>
        <end position="446"/>
    </location>
</feature>
<gene>
    <name evidence="11" type="ORF">SPI_02338</name>
</gene>
<keyword evidence="12" id="KW-1185">Reference proteome</keyword>
<dbReference type="PROSITE" id="PS50850">
    <property type="entry name" value="MFS"/>
    <property type="match status" value="1"/>
</dbReference>
<protein>
    <submittedName>
        <fullName evidence="11">Sugar/inositol transporter</fullName>
    </submittedName>
</protein>
<organism evidence="11 12">
    <name type="scientific">Niveomyces insectorum RCEF 264</name>
    <dbReference type="NCBI Taxonomy" id="1081102"/>
    <lineage>
        <taxon>Eukaryota</taxon>
        <taxon>Fungi</taxon>
        <taxon>Dikarya</taxon>
        <taxon>Ascomycota</taxon>
        <taxon>Pezizomycotina</taxon>
        <taxon>Sordariomycetes</taxon>
        <taxon>Hypocreomycetidae</taxon>
        <taxon>Hypocreales</taxon>
        <taxon>Cordycipitaceae</taxon>
        <taxon>Niveomyces</taxon>
    </lineage>
</organism>
<dbReference type="InterPro" id="IPR020846">
    <property type="entry name" value="MFS_dom"/>
</dbReference>
<dbReference type="InterPro" id="IPR003663">
    <property type="entry name" value="Sugar/inositol_transpt"/>
</dbReference>
<accession>A0A167XXS2</accession>
<evidence type="ECO:0000256" key="9">
    <source>
        <dbReference type="SAM" id="Phobius"/>
    </source>
</evidence>
<evidence type="ECO:0000256" key="4">
    <source>
        <dbReference type="ARBA" id="ARBA00022597"/>
    </source>
</evidence>
<dbReference type="GO" id="GO:0016020">
    <property type="term" value="C:membrane"/>
    <property type="evidence" value="ECO:0007669"/>
    <property type="project" value="UniProtKB-SubCell"/>
</dbReference>
<dbReference type="Proteomes" id="UP000076874">
    <property type="component" value="Unassembled WGS sequence"/>
</dbReference>
<feature type="transmembrane region" description="Helical" evidence="9">
    <location>
        <begin position="164"/>
        <end position="186"/>
    </location>
</feature>
<evidence type="ECO:0000256" key="2">
    <source>
        <dbReference type="ARBA" id="ARBA00010992"/>
    </source>
</evidence>
<evidence type="ECO:0000259" key="10">
    <source>
        <dbReference type="PROSITE" id="PS50850"/>
    </source>
</evidence>
<keyword evidence="7 9" id="KW-0472">Membrane</keyword>
<dbReference type="EMBL" id="AZHD01000003">
    <property type="protein sequence ID" value="OAA65551.1"/>
    <property type="molecule type" value="Genomic_DNA"/>
</dbReference>
<feature type="transmembrane region" description="Helical" evidence="9">
    <location>
        <begin position="138"/>
        <end position="158"/>
    </location>
</feature>
<dbReference type="SUPFAM" id="SSF103473">
    <property type="entry name" value="MFS general substrate transporter"/>
    <property type="match status" value="1"/>
</dbReference>
<dbReference type="Gene3D" id="1.20.1250.20">
    <property type="entry name" value="MFS general substrate transporter like domains"/>
    <property type="match status" value="1"/>
</dbReference>
<feature type="transmembrane region" description="Helical" evidence="9">
    <location>
        <begin position="362"/>
        <end position="384"/>
    </location>
</feature>